<dbReference type="EMBL" id="DS547145">
    <property type="protein sequence ID" value="EDR00877.1"/>
    <property type="molecule type" value="Genomic_DNA"/>
</dbReference>
<organism evidence="2">
    <name type="scientific">Laccaria bicolor (strain S238N-H82 / ATCC MYA-4686)</name>
    <name type="common">Bicoloured deceiver</name>
    <name type="synonym">Laccaria laccata var. bicolor</name>
    <dbReference type="NCBI Taxonomy" id="486041"/>
    <lineage>
        <taxon>Eukaryota</taxon>
        <taxon>Fungi</taxon>
        <taxon>Dikarya</taxon>
        <taxon>Basidiomycota</taxon>
        <taxon>Agaricomycotina</taxon>
        <taxon>Agaricomycetes</taxon>
        <taxon>Agaricomycetidae</taxon>
        <taxon>Agaricales</taxon>
        <taxon>Agaricineae</taxon>
        <taxon>Hydnangiaceae</taxon>
        <taxon>Laccaria</taxon>
    </lineage>
</organism>
<accession>B0DWV4</accession>
<evidence type="ECO:0000313" key="2">
    <source>
        <dbReference type="Proteomes" id="UP000001194"/>
    </source>
</evidence>
<dbReference type="GeneID" id="6084068"/>
<sequence length="171" mass="19855">MVFRHISQDLKERVLWLLENDFIPDDVADIFGVSRRSIYSWQANVENYGNVIRPRNPLQGRPRTLNADQTHDLFTLLDDAPEMYLDEIQEWVAITQDLSISKTALHVLIRDAGVTYKVLRKAASERDEEARERFRDFARNHLVASMIITVDESSKDDRTIFCRRGRAPSGH</sequence>
<dbReference type="InParanoid" id="B0DWV4"/>
<dbReference type="AlphaFoldDB" id="B0DWV4"/>
<dbReference type="OrthoDB" id="3255572at2759"/>
<dbReference type="InterPro" id="IPR009057">
    <property type="entry name" value="Homeodomain-like_sf"/>
</dbReference>
<dbReference type="Proteomes" id="UP000001194">
    <property type="component" value="Unassembled WGS sequence"/>
</dbReference>
<protein>
    <submittedName>
        <fullName evidence="1">Predicted protein</fullName>
    </submittedName>
</protein>
<dbReference type="RefSeq" id="XP_001888471.1">
    <property type="nucleotide sequence ID" value="XM_001888436.1"/>
</dbReference>
<dbReference type="HOGENOM" id="CLU_056788_1_6_1"/>
<reference evidence="1 2" key="1">
    <citation type="journal article" date="2008" name="Nature">
        <title>The genome of Laccaria bicolor provides insights into mycorrhizal symbiosis.</title>
        <authorList>
            <person name="Martin F."/>
            <person name="Aerts A."/>
            <person name="Ahren D."/>
            <person name="Brun A."/>
            <person name="Danchin E.G.J."/>
            <person name="Duchaussoy F."/>
            <person name="Gibon J."/>
            <person name="Kohler A."/>
            <person name="Lindquist E."/>
            <person name="Pereda V."/>
            <person name="Salamov A."/>
            <person name="Shapiro H.J."/>
            <person name="Wuyts J."/>
            <person name="Blaudez D."/>
            <person name="Buee M."/>
            <person name="Brokstein P."/>
            <person name="Canbaeck B."/>
            <person name="Cohen D."/>
            <person name="Courty P.E."/>
            <person name="Coutinho P.M."/>
            <person name="Delaruelle C."/>
            <person name="Detter J.C."/>
            <person name="Deveau A."/>
            <person name="DiFazio S."/>
            <person name="Duplessis S."/>
            <person name="Fraissinet-Tachet L."/>
            <person name="Lucic E."/>
            <person name="Frey-Klett P."/>
            <person name="Fourrey C."/>
            <person name="Feussner I."/>
            <person name="Gay G."/>
            <person name="Grimwood J."/>
            <person name="Hoegger P.J."/>
            <person name="Jain P."/>
            <person name="Kilaru S."/>
            <person name="Labbe J."/>
            <person name="Lin Y.C."/>
            <person name="Legue V."/>
            <person name="Le Tacon F."/>
            <person name="Marmeisse R."/>
            <person name="Melayah D."/>
            <person name="Montanini B."/>
            <person name="Muratet M."/>
            <person name="Nehls U."/>
            <person name="Niculita-Hirzel H."/>
            <person name="Oudot-Le Secq M.P."/>
            <person name="Peter M."/>
            <person name="Quesneville H."/>
            <person name="Rajashekar B."/>
            <person name="Reich M."/>
            <person name="Rouhier N."/>
            <person name="Schmutz J."/>
            <person name="Yin T."/>
            <person name="Chalot M."/>
            <person name="Henrissat B."/>
            <person name="Kuees U."/>
            <person name="Lucas S."/>
            <person name="Van de Peer Y."/>
            <person name="Podila G.K."/>
            <person name="Polle A."/>
            <person name="Pukkila P.J."/>
            <person name="Richardson P.M."/>
            <person name="Rouze P."/>
            <person name="Sanders I.R."/>
            <person name="Stajich J.E."/>
            <person name="Tunlid A."/>
            <person name="Tuskan G."/>
            <person name="Grigoriev I.V."/>
        </authorList>
    </citation>
    <scope>NUCLEOTIDE SEQUENCE [LARGE SCALE GENOMIC DNA]</scope>
    <source>
        <strain evidence="2">S238N-H82 / ATCC MYA-4686</strain>
    </source>
</reference>
<dbReference type="SUPFAM" id="SSF46689">
    <property type="entry name" value="Homeodomain-like"/>
    <property type="match status" value="1"/>
</dbReference>
<dbReference type="KEGG" id="lbc:LACBIDRAFT_333721"/>
<evidence type="ECO:0000313" key="1">
    <source>
        <dbReference type="EMBL" id="EDR00877.1"/>
    </source>
</evidence>
<gene>
    <name evidence="1" type="ORF">LACBIDRAFT_333721</name>
</gene>
<keyword evidence="2" id="KW-1185">Reference proteome</keyword>
<name>B0DWV4_LACBS</name>
<proteinExistence type="predicted"/>